<sequence>MTSSSFSLCSSLILFVICVFLAIQSTSNPLADVTRYYIY</sequence>
<comment type="caution">
    <text evidence="1">The sequence shown here is derived from an EMBL/GenBank/DDBJ whole genome shotgun (WGS) entry which is preliminary data.</text>
</comment>
<reference evidence="1 2" key="1">
    <citation type="submission" date="2024-02" db="EMBL/GenBank/DDBJ databases">
        <title>de novo genome assembly of Solanum bulbocastanum strain 11H21.</title>
        <authorList>
            <person name="Hosaka A.J."/>
        </authorList>
    </citation>
    <scope>NUCLEOTIDE SEQUENCE [LARGE SCALE GENOMIC DNA]</scope>
    <source>
        <tissue evidence="1">Young leaves</tissue>
    </source>
</reference>
<evidence type="ECO:0000313" key="1">
    <source>
        <dbReference type="EMBL" id="KAK6773264.1"/>
    </source>
</evidence>
<proteinExistence type="predicted"/>
<accession>A0AAN8SP34</accession>
<evidence type="ECO:0000313" key="2">
    <source>
        <dbReference type="Proteomes" id="UP001371456"/>
    </source>
</evidence>
<organism evidence="1 2">
    <name type="scientific">Solanum bulbocastanum</name>
    <name type="common">Wild potato</name>
    <dbReference type="NCBI Taxonomy" id="147425"/>
    <lineage>
        <taxon>Eukaryota</taxon>
        <taxon>Viridiplantae</taxon>
        <taxon>Streptophyta</taxon>
        <taxon>Embryophyta</taxon>
        <taxon>Tracheophyta</taxon>
        <taxon>Spermatophyta</taxon>
        <taxon>Magnoliopsida</taxon>
        <taxon>eudicotyledons</taxon>
        <taxon>Gunneridae</taxon>
        <taxon>Pentapetalae</taxon>
        <taxon>asterids</taxon>
        <taxon>lamiids</taxon>
        <taxon>Solanales</taxon>
        <taxon>Solanaceae</taxon>
        <taxon>Solanoideae</taxon>
        <taxon>Solaneae</taxon>
        <taxon>Solanum</taxon>
    </lineage>
</organism>
<dbReference type="AlphaFoldDB" id="A0AAN8SP34"/>
<protein>
    <submittedName>
        <fullName evidence="1">Uncharacterized protein</fullName>
    </submittedName>
</protein>
<keyword evidence="2" id="KW-1185">Reference proteome</keyword>
<dbReference type="Proteomes" id="UP001371456">
    <property type="component" value="Unassembled WGS sequence"/>
</dbReference>
<name>A0AAN8SP34_SOLBU</name>
<gene>
    <name evidence="1" type="ORF">RDI58_028502</name>
</gene>
<dbReference type="EMBL" id="JBANQN010000012">
    <property type="protein sequence ID" value="KAK6773264.1"/>
    <property type="molecule type" value="Genomic_DNA"/>
</dbReference>